<dbReference type="EMBL" id="BQNB010015526">
    <property type="protein sequence ID" value="GJT41032.1"/>
    <property type="molecule type" value="Genomic_DNA"/>
</dbReference>
<feature type="domain" description="Reverse transcriptase Ty1/copia-type" evidence="1">
    <location>
        <begin position="33"/>
        <end position="100"/>
    </location>
</feature>
<dbReference type="InterPro" id="IPR013103">
    <property type="entry name" value="RVT_2"/>
</dbReference>
<name>A0ABQ5DQ09_9ASTR</name>
<evidence type="ECO:0000313" key="2">
    <source>
        <dbReference type="EMBL" id="GJT41032.1"/>
    </source>
</evidence>
<reference evidence="2" key="1">
    <citation type="journal article" date="2022" name="Int. J. Mol. Sci.">
        <title>Draft Genome of Tanacetum Coccineum: Genomic Comparison of Closely Related Tanacetum-Family Plants.</title>
        <authorList>
            <person name="Yamashiro T."/>
            <person name="Shiraishi A."/>
            <person name="Nakayama K."/>
            <person name="Satake H."/>
        </authorList>
    </citation>
    <scope>NUCLEOTIDE SEQUENCE</scope>
</reference>
<dbReference type="Proteomes" id="UP001151760">
    <property type="component" value="Unassembled WGS sequence"/>
</dbReference>
<gene>
    <name evidence="2" type="ORF">Tco_0940897</name>
</gene>
<protein>
    <submittedName>
        <fullName evidence="2">Retrovirus-related pol polyprotein from transposon TNT 1-94</fullName>
    </submittedName>
</protein>
<reference evidence="2" key="2">
    <citation type="submission" date="2022-01" db="EMBL/GenBank/DDBJ databases">
        <authorList>
            <person name="Yamashiro T."/>
            <person name="Shiraishi A."/>
            <person name="Satake H."/>
            <person name="Nakayama K."/>
        </authorList>
    </citation>
    <scope>NUCLEOTIDE SEQUENCE</scope>
</reference>
<evidence type="ECO:0000259" key="1">
    <source>
        <dbReference type="Pfam" id="PF07727"/>
    </source>
</evidence>
<keyword evidence="3" id="KW-1185">Reference proteome</keyword>
<comment type="caution">
    <text evidence="2">The sequence shown here is derived from an EMBL/GenBank/DDBJ whole genome shotgun (WGS) entry which is preliminary data.</text>
</comment>
<proteinExistence type="predicted"/>
<sequence>MDVKYVFLHGDLEDDIYMVHPEGFKVTGKEHEVYDMLIASQSLDAIKKLKTRLKSEFEMKDLGGAKMILGMEIVKDKNLWKLCLTPKKYLRRILKHFRFDKQTKQFSTQLASQFKISDAMSPKNDVDGVYMEKVPYANVVSSLIKESSLPRRNEAQRCAVSFHEIRADHIHPKTDLT</sequence>
<organism evidence="2 3">
    <name type="scientific">Tanacetum coccineum</name>
    <dbReference type="NCBI Taxonomy" id="301880"/>
    <lineage>
        <taxon>Eukaryota</taxon>
        <taxon>Viridiplantae</taxon>
        <taxon>Streptophyta</taxon>
        <taxon>Embryophyta</taxon>
        <taxon>Tracheophyta</taxon>
        <taxon>Spermatophyta</taxon>
        <taxon>Magnoliopsida</taxon>
        <taxon>eudicotyledons</taxon>
        <taxon>Gunneridae</taxon>
        <taxon>Pentapetalae</taxon>
        <taxon>asterids</taxon>
        <taxon>campanulids</taxon>
        <taxon>Asterales</taxon>
        <taxon>Asteraceae</taxon>
        <taxon>Asteroideae</taxon>
        <taxon>Anthemideae</taxon>
        <taxon>Anthemidinae</taxon>
        <taxon>Tanacetum</taxon>
    </lineage>
</organism>
<accession>A0ABQ5DQ09</accession>
<dbReference type="Pfam" id="PF07727">
    <property type="entry name" value="RVT_2"/>
    <property type="match status" value="1"/>
</dbReference>
<evidence type="ECO:0000313" key="3">
    <source>
        <dbReference type="Proteomes" id="UP001151760"/>
    </source>
</evidence>